<sequence length="93" mass="9458">MGGAAGDDKAAGLILRLFGPLDCLTTGECLTALSEGPCGKSDGTLQKDNGKHNPQLPRTTWLRHHFILPAKAGIQPATASGLSGNPSAAPAPK</sequence>
<name>A0ABQ2P8G7_9NEIS</name>
<accession>A0ABQ2P8G7</accession>
<protein>
    <submittedName>
        <fullName evidence="1">Uncharacterized protein</fullName>
    </submittedName>
</protein>
<proteinExistence type="predicted"/>
<comment type="caution">
    <text evidence="1">The sequence shown here is derived from an EMBL/GenBank/DDBJ whole genome shotgun (WGS) entry which is preliminary data.</text>
</comment>
<dbReference type="EMBL" id="BMLX01000002">
    <property type="protein sequence ID" value="GGP20381.1"/>
    <property type="molecule type" value="Genomic_DNA"/>
</dbReference>
<reference evidence="2" key="1">
    <citation type="journal article" date="2019" name="Int. J. Syst. Evol. Microbiol.">
        <title>The Global Catalogue of Microorganisms (GCM) 10K type strain sequencing project: providing services to taxonomists for standard genome sequencing and annotation.</title>
        <authorList>
            <consortium name="The Broad Institute Genomics Platform"/>
            <consortium name="The Broad Institute Genome Sequencing Center for Infectious Disease"/>
            <person name="Wu L."/>
            <person name="Ma J."/>
        </authorList>
    </citation>
    <scope>NUCLEOTIDE SEQUENCE [LARGE SCALE GENOMIC DNA]</scope>
    <source>
        <strain evidence="2">CGMCC 1.8859</strain>
    </source>
</reference>
<evidence type="ECO:0000313" key="1">
    <source>
        <dbReference type="EMBL" id="GGP20381.1"/>
    </source>
</evidence>
<gene>
    <name evidence="1" type="ORF">GCM10010970_14940</name>
</gene>
<evidence type="ECO:0000313" key="2">
    <source>
        <dbReference type="Proteomes" id="UP000637267"/>
    </source>
</evidence>
<dbReference type="Proteomes" id="UP000637267">
    <property type="component" value="Unassembled WGS sequence"/>
</dbReference>
<organism evidence="1 2">
    <name type="scientific">Silvimonas iriomotensis</name>
    <dbReference type="NCBI Taxonomy" id="449662"/>
    <lineage>
        <taxon>Bacteria</taxon>
        <taxon>Pseudomonadati</taxon>
        <taxon>Pseudomonadota</taxon>
        <taxon>Betaproteobacteria</taxon>
        <taxon>Neisseriales</taxon>
        <taxon>Chitinibacteraceae</taxon>
        <taxon>Silvimonas</taxon>
    </lineage>
</organism>
<keyword evidence="2" id="KW-1185">Reference proteome</keyword>